<dbReference type="InterPro" id="IPR036388">
    <property type="entry name" value="WH-like_DNA-bd_sf"/>
</dbReference>
<dbReference type="Pfam" id="PF13191">
    <property type="entry name" value="AAA_16"/>
    <property type="match status" value="1"/>
</dbReference>
<comment type="caution">
    <text evidence="5">The sequence shown here is derived from an EMBL/GenBank/DDBJ whole genome shotgun (WGS) entry which is preliminary data.</text>
</comment>
<dbReference type="OrthoDB" id="483at2"/>
<organism evidence="5 6">
    <name type="scientific">Actinomadura harenae</name>
    <dbReference type="NCBI Taxonomy" id="2483351"/>
    <lineage>
        <taxon>Bacteria</taxon>
        <taxon>Bacillati</taxon>
        <taxon>Actinomycetota</taxon>
        <taxon>Actinomycetes</taxon>
        <taxon>Streptosporangiales</taxon>
        <taxon>Thermomonosporaceae</taxon>
        <taxon>Actinomadura</taxon>
    </lineage>
</organism>
<dbReference type="GO" id="GO:0004016">
    <property type="term" value="F:adenylate cyclase activity"/>
    <property type="evidence" value="ECO:0007669"/>
    <property type="project" value="TreeGrafter"/>
</dbReference>
<dbReference type="InterPro" id="IPR041664">
    <property type="entry name" value="AAA_16"/>
</dbReference>
<dbReference type="GO" id="GO:0005737">
    <property type="term" value="C:cytoplasm"/>
    <property type="evidence" value="ECO:0007669"/>
    <property type="project" value="TreeGrafter"/>
</dbReference>
<evidence type="ECO:0000313" key="6">
    <source>
        <dbReference type="Proteomes" id="UP000282674"/>
    </source>
</evidence>
<dbReference type="PROSITE" id="PS50043">
    <property type="entry name" value="HTH_LUXR_2"/>
    <property type="match status" value="1"/>
</dbReference>
<gene>
    <name evidence="5" type="ORF">EBO15_14430</name>
</gene>
<evidence type="ECO:0000256" key="3">
    <source>
        <dbReference type="SAM" id="MobiDB-lite"/>
    </source>
</evidence>
<keyword evidence="1" id="KW-0547">Nucleotide-binding</keyword>
<sequence>MGVFISRRPERQRLEGLLHAARDGRGGSVVVHGEPGIGKTALLEHVSAAVPGFGHLRTVGREFAGEVPYSALEELCGPVLDERRALPGPQRVALEVALGLRDGDPPDRFRVGLAVLGLLSEAAGDRPIACLVDDAQWIDHASLQALAFAARRLAREPVAFLFALRDPRDAPPLDGLPRMPLTGLGPDAARNLLDSRLHTSLDERVRERIITETKGNPLALLSLHHGVDRAGLAGGFALPEVQPLQERIAASYRTRLAALPEETRRLLLVAAAEPLGDPLLLWKAAGHLGLGEGAMAPAEADGLLEIGVRVRFAHPLVRSAVYCSAAPGDRRAAHRALADATESATDRDRRAWHGAQAAEKPDEDIATELERCADRARGRGGVAAAAAFLARAGELSPDPARRAPRALAAAELKFRAGAAPDALRLLEVARAGPLGRAGLATAELLAAQLAAHAGQGRQAPLLLRTAAVRLAAHDRPLARETCLDAVAAAMWAGRIAGPGALTAAVRAVASAVPDAAETRPLDLLLDGLILQLTRGHRAAVPLMRRAVDAFLGQAGESRWLWLACSVATDLWDEAAWRVLSERQATLARESGALTSLPTALHYRALAHIHAGEFAGAADLVDEAYAVEEAGGTAGVSCADLALRAWRGDQGGTSEAIATSARVAHERGEGRTLSAIDYAAAVLHNGSGDHASALKIALSACEDDEPGFHTFLPPELVEAAALAGRPSLAVPVVERLAERAEASGTAWATGIALRSRALLSTGPETGELYAAAIEHLSRSEAVLHLARTHLLYGEWLRREGRRRDAITHLRTAHQRLTSAGAAGFARRAARELAAVGERPPKAAASPWGGLTAQEARVAALVAAGATNREAAERLFLSPRTVDAHMRNILRKLGLASRKALRDLR</sequence>
<dbReference type="PANTHER" id="PTHR16305">
    <property type="entry name" value="TESTICULAR SOLUBLE ADENYLYL CYCLASE"/>
    <property type="match status" value="1"/>
</dbReference>
<evidence type="ECO:0000313" key="5">
    <source>
        <dbReference type="EMBL" id="RMI44107.1"/>
    </source>
</evidence>
<feature type="domain" description="HTH luxR-type" evidence="4">
    <location>
        <begin position="842"/>
        <end position="903"/>
    </location>
</feature>
<dbReference type="RefSeq" id="WP_122194885.1">
    <property type="nucleotide sequence ID" value="NZ_JBHSKC010000025.1"/>
</dbReference>
<dbReference type="SMART" id="SM00421">
    <property type="entry name" value="HTH_LUXR"/>
    <property type="match status" value="1"/>
</dbReference>
<protein>
    <submittedName>
        <fullName evidence="5">Helix-turn-helix transcriptional regulator</fullName>
    </submittedName>
</protein>
<dbReference type="Pfam" id="PF00196">
    <property type="entry name" value="GerE"/>
    <property type="match status" value="1"/>
</dbReference>
<dbReference type="GO" id="GO:0005524">
    <property type="term" value="F:ATP binding"/>
    <property type="evidence" value="ECO:0007669"/>
    <property type="project" value="UniProtKB-KW"/>
</dbReference>
<keyword evidence="2" id="KW-0067">ATP-binding</keyword>
<keyword evidence="6" id="KW-1185">Reference proteome</keyword>
<name>A0A3M2M3B5_9ACTN</name>
<dbReference type="CDD" id="cd06170">
    <property type="entry name" value="LuxR_C_like"/>
    <property type="match status" value="1"/>
</dbReference>
<dbReference type="EMBL" id="RFFG01000021">
    <property type="protein sequence ID" value="RMI44107.1"/>
    <property type="molecule type" value="Genomic_DNA"/>
</dbReference>
<dbReference type="GO" id="GO:0003677">
    <property type="term" value="F:DNA binding"/>
    <property type="evidence" value="ECO:0007669"/>
    <property type="project" value="InterPro"/>
</dbReference>
<accession>A0A3M2M3B5</accession>
<dbReference type="InterPro" id="IPR027417">
    <property type="entry name" value="P-loop_NTPase"/>
</dbReference>
<dbReference type="SUPFAM" id="SSF52540">
    <property type="entry name" value="P-loop containing nucleoside triphosphate hydrolases"/>
    <property type="match status" value="1"/>
</dbReference>
<evidence type="ECO:0000256" key="1">
    <source>
        <dbReference type="ARBA" id="ARBA00022741"/>
    </source>
</evidence>
<reference evidence="5 6" key="1">
    <citation type="submission" date="2018-10" db="EMBL/GenBank/DDBJ databases">
        <title>Isolation from soil.</title>
        <authorList>
            <person name="Hu J."/>
        </authorList>
    </citation>
    <scope>NUCLEOTIDE SEQUENCE [LARGE SCALE GENOMIC DNA]</scope>
    <source>
        <strain evidence="5 6">NEAU-Ht49</strain>
    </source>
</reference>
<feature type="region of interest" description="Disordered" evidence="3">
    <location>
        <begin position="336"/>
        <end position="360"/>
    </location>
</feature>
<dbReference type="PRINTS" id="PR00038">
    <property type="entry name" value="HTHLUXR"/>
</dbReference>
<dbReference type="GO" id="GO:0006355">
    <property type="term" value="P:regulation of DNA-templated transcription"/>
    <property type="evidence" value="ECO:0007669"/>
    <property type="project" value="InterPro"/>
</dbReference>
<evidence type="ECO:0000259" key="4">
    <source>
        <dbReference type="PROSITE" id="PS50043"/>
    </source>
</evidence>
<dbReference type="PANTHER" id="PTHR16305:SF35">
    <property type="entry name" value="TRANSCRIPTIONAL ACTIVATOR DOMAIN"/>
    <property type="match status" value="1"/>
</dbReference>
<evidence type="ECO:0000256" key="2">
    <source>
        <dbReference type="ARBA" id="ARBA00022840"/>
    </source>
</evidence>
<dbReference type="Gene3D" id="1.10.10.10">
    <property type="entry name" value="Winged helix-like DNA-binding domain superfamily/Winged helix DNA-binding domain"/>
    <property type="match status" value="1"/>
</dbReference>
<dbReference type="InterPro" id="IPR016032">
    <property type="entry name" value="Sig_transdc_resp-reg_C-effctor"/>
</dbReference>
<proteinExistence type="predicted"/>
<dbReference type="SUPFAM" id="SSF46894">
    <property type="entry name" value="C-terminal effector domain of the bipartite response regulators"/>
    <property type="match status" value="1"/>
</dbReference>
<dbReference type="Proteomes" id="UP000282674">
    <property type="component" value="Unassembled WGS sequence"/>
</dbReference>
<dbReference type="InterPro" id="IPR000792">
    <property type="entry name" value="Tscrpt_reg_LuxR_C"/>
</dbReference>
<dbReference type="AlphaFoldDB" id="A0A3M2M3B5"/>